<organism evidence="1">
    <name type="scientific">Eucalyptus grandis</name>
    <name type="common">Flooded gum</name>
    <dbReference type="NCBI Taxonomy" id="71139"/>
    <lineage>
        <taxon>Eukaryota</taxon>
        <taxon>Viridiplantae</taxon>
        <taxon>Streptophyta</taxon>
        <taxon>Embryophyta</taxon>
        <taxon>Tracheophyta</taxon>
        <taxon>Spermatophyta</taxon>
        <taxon>Magnoliopsida</taxon>
        <taxon>eudicotyledons</taxon>
        <taxon>Gunneridae</taxon>
        <taxon>Pentapetalae</taxon>
        <taxon>rosids</taxon>
        <taxon>malvids</taxon>
        <taxon>Myrtales</taxon>
        <taxon>Myrtaceae</taxon>
        <taxon>Myrtoideae</taxon>
        <taxon>Eucalypteae</taxon>
        <taxon>Eucalyptus</taxon>
    </lineage>
</organism>
<reference evidence="1" key="1">
    <citation type="submission" date="2013-07" db="EMBL/GenBank/DDBJ databases">
        <title>The genome of Eucalyptus grandis.</title>
        <authorList>
            <person name="Schmutz J."/>
            <person name="Hayes R."/>
            <person name="Myburg A."/>
            <person name="Tuskan G."/>
            <person name="Grattapaglia D."/>
            <person name="Rokhsar D.S."/>
        </authorList>
    </citation>
    <scope>NUCLEOTIDE SEQUENCE</scope>
    <source>
        <tissue evidence="1">Leaf extractions</tissue>
    </source>
</reference>
<sequence>MILYQKMGTNTRKNKAILSLTSRIYKIAEKINANLYNRQALYVRETFYRDDVLQNCQSKTGSCGTRFLNQTHAIFADF</sequence>
<dbReference type="AlphaFoldDB" id="A0A059BMV2"/>
<dbReference type="InParanoid" id="A0A059BMV2"/>
<gene>
    <name evidence="1" type="ORF">EUGRSUZ_F01004</name>
</gene>
<accession>A0A059BMV2</accession>
<dbReference type="EMBL" id="KK198758">
    <property type="protein sequence ID" value="KCW67221.1"/>
    <property type="molecule type" value="Genomic_DNA"/>
</dbReference>
<evidence type="ECO:0000313" key="1">
    <source>
        <dbReference type="EMBL" id="KCW67221.1"/>
    </source>
</evidence>
<name>A0A059BMV2_EUCGR</name>
<protein>
    <submittedName>
        <fullName evidence="1">Uncharacterized protein</fullName>
    </submittedName>
</protein>
<proteinExistence type="predicted"/>
<dbReference type="Gramene" id="KCW67221">
    <property type="protein sequence ID" value="KCW67221"/>
    <property type="gene ID" value="EUGRSUZ_F01004"/>
</dbReference>